<dbReference type="Proteomes" id="UP001597168">
    <property type="component" value="Unassembled WGS sequence"/>
</dbReference>
<name>A0ABW3QW37_9PSEU</name>
<organism evidence="3 4">
    <name type="scientific">Saccharothrix hoggarensis</name>
    <dbReference type="NCBI Taxonomy" id="913853"/>
    <lineage>
        <taxon>Bacteria</taxon>
        <taxon>Bacillati</taxon>
        <taxon>Actinomycetota</taxon>
        <taxon>Actinomycetes</taxon>
        <taxon>Pseudonocardiales</taxon>
        <taxon>Pseudonocardiaceae</taxon>
        <taxon>Saccharothrix</taxon>
    </lineage>
</organism>
<feature type="transmembrane region" description="Helical" evidence="2">
    <location>
        <begin position="55"/>
        <end position="78"/>
    </location>
</feature>
<reference evidence="4" key="1">
    <citation type="journal article" date="2019" name="Int. J. Syst. Evol. Microbiol.">
        <title>The Global Catalogue of Microorganisms (GCM) 10K type strain sequencing project: providing services to taxonomists for standard genome sequencing and annotation.</title>
        <authorList>
            <consortium name="The Broad Institute Genomics Platform"/>
            <consortium name="The Broad Institute Genome Sequencing Center for Infectious Disease"/>
            <person name="Wu L."/>
            <person name="Ma J."/>
        </authorList>
    </citation>
    <scope>NUCLEOTIDE SEQUENCE [LARGE SCALE GENOMIC DNA]</scope>
    <source>
        <strain evidence="4">CCUG 60214</strain>
    </source>
</reference>
<keyword evidence="2" id="KW-0472">Membrane</keyword>
<feature type="compositionally biased region" description="Polar residues" evidence="1">
    <location>
        <begin position="1"/>
        <end position="10"/>
    </location>
</feature>
<dbReference type="EMBL" id="JBHTLK010000084">
    <property type="protein sequence ID" value="MFD1148960.1"/>
    <property type="molecule type" value="Genomic_DNA"/>
</dbReference>
<evidence type="ECO:0008006" key="5">
    <source>
        <dbReference type="Google" id="ProtNLM"/>
    </source>
</evidence>
<proteinExistence type="predicted"/>
<keyword evidence="4" id="KW-1185">Reference proteome</keyword>
<evidence type="ECO:0000313" key="4">
    <source>
        <dbReference type="Proteomes" id="UP001597168"/>
    </source>
</evidence>
<feature type="region of interest" description="Disordered" evidence="1">
    <location>
        <begin position="119"/>
        <end position="150"/>
    </location>
</feature>
<keyword evidence="2" id="KW-1133">Transmembrane helix</keyword>
<comment type="caution">
    <text evidence="3">The sequence shown here is derived from an EMBL/GenBank/DDBJ whole genome shotgun (WGS) entry which is preliminary data.</text>
</comment>
<evidence type="ECO:0000313" key="3">
    <source>
        <dbReference type="EMBL" id="MFD1148960.1"/>
    </source>
</evidence>
<keyword evidence="2" id="KW-0812">Transmembrane</keyword>
<gene>
    <name evidence="3" type="ORF">ACFQ3T_17655</name>
</gene>
<accession>A0ABW3QW37</accession>
<evidence type="ECO:0000256" key="1">
    <source>
        <dbReference type="SAM" id="MobiDB-lite"/>
    </source>
</evidence>
<protein>
    <recommendedName>
        <fullName evidence="5">Superfamily III holin-X</fullName>
    </recommendedName>
</protein>
<feature type="compositionally biased region" description="Basic residues" evidence="1">
    <location>
        <begin position="134"/>
        <end position="150"/>
    </location>
</feature>
<feature type="transmembrane region" description="Helical" evidence="2">
    <location>
        <begin position="90"/>
        <end position="110"/>
    </location>
</feature>
<sequence length="150" mass="15801">MTKSSTTTGNDELPGTGAPTDRSDILVDRQALEVEFNLDGFRLAGRSQTSSGSRFAVAASLTMAVIGGAVAAAAVAVVGHLSGIAPELNYAVAVTALAGVVLAYILLIRTPRSATLVNKRTGQAEAELPVRPLPARRPKRRRPRRRSGRR</sequence>
<feature type="region of interest" description="Disordered" evidence="1">
    <location>
        <begin position="1"/>
        <end position="22"/>
    </location>
</feature>
<evidence type="ECO:0000256" key="2">
    <source>
        <dbReference type="SAM" id="Phobius"/>
    </source>
</evidence>